<dbReference type="GO" id="GO:0045333">
    <property type="term" value="P:cellular respiration"/>
    <property type="evidence" value="ECO:0007669"/>
    <property type="project" value="InterPro"/>
</dbReference>
<dbReference type="CDD" id="cd07813">
    <property type="entry name" value="COQ10p_like"/>
    <property type="match status" value="1"/>
</dbReference>
<evidence type="ECO:0000259" key="5">
    <source>
        <dbReference type="Pfam" id="PF03364"/>
    </source>
</evidence>
<sequence length="228" mass="25004">MAIFEFNVLRRTFLTLPPQSLTANRTLPYPSSTVYAIIADVSSYQTFLPYCLSSRVTAWSAPHPETQQSYPSEATLVVGWGNIKETFTSSIYCVPGRVVEAIGGATKTRLRDDEIAHHKKSSRRLTSPGTASVPEKPRDAGDQSILTHLSTRWTLRPFPYKPPVPGEDGTPKDRTEVMLSLEFQFANPVYAALSQAAAPKVAGMMIEAFEKRIREVIEGSDGAGNKGA</sequence>
<dbReference type="PANTHER" id="PTHR12901">
    <property type="entry name" value="SPERM PROTEIN HOMOLOG"/>
    <property type="match status" value="1"/>
</dbReference>
<evidence type="ECO:0000256" key="1">
    <source>
        <dbReference type="ARBA" id="ARBA00006885"/>
    </source>
</evidence>
<dbReference type="SUPFAM" id="SSF55961">
    <property type="entry name" value="Bet v1-like"/>
    <property type="match status" value="1"/>
</dbReference>
<comment type="subunit">
    <text evidence="2">Interacts with coenzyme Q.</text>
</comment>
<reference evidence="6" key="1">
    <citation type="journal article" date="2020" name="Stud. Mycol.">
        <title>101 Dothideomycetes genomes: a test case for predicting lifestyles and emergence of pathogens.</title>
        <authorList>
            <person name="Haridas S."/>
            <person name="Albert R."/>
            <person name="Binder M."/>
            <person name="Bloem J."/>
            <person name="Labutti K."/>
            <person name="Salamov A."/>
            <person name="Andreopoulos B."/>
            <person name="Baker S."/>
            <person name="Barry K."/>
            <person name="Bills G."/>
            <person name="Bluhm B."/>
            <person name="Cannon C."/>
            <person name="Castanera R."/>
            <person name="Culley D."/>
            <person name="Daum C."/>
            <person name="Ezra D."/>
            <person name="Gonzalez J."/>
            <person name="Henrissat B."/>
            <person name="Kuo A."/>
            <person name="Liang C."/>
            <person name="Lipzen A."/>
            <person name="Lutzoni F."/>
            <person name="Magnuson J."/>
            <person name="Mondo S."/>
            <person name="Nolan M."/>
            <person name="Ohm R."/>
            <person name="Pangilinan J."/>
            <person name="Park H.-J."/>
            <person name="Ramirez L."/>
            <person name="Alfaro M."/>
            <person name="Sun H."/>
            <person name="Tritt A."/>
            <person name="Yoshinaga Y."/>
            <person name="Zwiers L.-H."/>
            <person name="Turgeon B."/>
            <person name="Goodwin S."/>
            <person name="Spatafora J."/>
            <person name="Crous P."/>
            <person name="Grigoriev I."/>
        </authorList>
    </citation>
    <scope>NUCLEOTIDE SEQUENCE</scope>
    <source>
        <strain evidence="6">CBS 113979</strain>
    </source>
</reference>
<comment type="similarity">
    <text evidence="1">Belongs to the COQ10 family.</text>
</comment>
<evidence type="ECO:0000256" key="4">
    <source>
        <dbReference type="SAM" id="MobiDB-lite"/>
    </source>
</evidence>
<comment type="function">
    <text evidence="3">Required for the function of coenzyme Q in the respiratory chain. May serve as a chaperone or may be involved in the transport of Q6 from its site of synthesis to the catalytic sites of the respiratory complexes.</text>
</comment>
<dbReference type="Pfam" id="PF03364">
    <property type="entry name" value="Polyketide_cyc"/>
    <property type="match status" value="1"/>
</dbReference>
<evidence type="ECO:0000313" key="7">
    <source>
        <dbReference type="Proteomes" id="UP000800041"/>
    </source>
</evidence>
<keyword evidence="7" id="KW-1185">Reference proteome</keyword>
<organism evidence="6 7">
    <name type="scientific">Aulographum hederae CBS 113979</name>
    <dbReference type="NCBI Taxonomy" id="1176131"/>
    <lineage>
        <taxon>Eukaryota</taxon>
        <taxon>Fungi</taxon>
        <taxon>Dikarya</taxon>
        <taxon>Ascomycota</taxon>
        <taxon>Pezizomycotina</taxon>
        <taxon>Dothideomycetes</taxon>
        <taxon>Pleosporomycetidae</taxon>
        <taxon>Aulographales</taxon>
        <taxon>Aulographaceae</taxon>
    </lineage>
</organism>
<dbReference type="EMBL" id="ML977151">
    <property type="protein sequence ID" value="KAF1987767.1"/>
    <property type="molecule type" value="Genomic_DNA"/>
</dbReference>
<protein>
    <recommendedName>
        <fullName evidence="5">Coenzyme Q-binding protein COQ10 START domain-containing protein</fullName>
    </recommendedName>
</protein>
<evidence type="ECO:0000313" key="6">
    <source>
        <dbReference type="EMBL" id="KAF1987767.1"/>
    </source>
</evidence>
<dbReference type="AlphaFoldDB" id="A0A6G1H3Y4"/>
<dbReference type="GO" id="GO:0005739">
    <property type="term" value="C:mitochondrion"/>
    <property type="evidence" value="ECO:0007669"/>
    <property type="project" value="TreeGrafter"/>
</dbReference>
<accession>A0A6G1H3Y4</accession>
<dbReference type="Gene3D" id="3.30.530.20">
    <property type="match status" value="1"/>
</dbReference>
<feature type="domain" description="Coenzyme Q-binding protein COQ10 START" evidence="5">
    <location>
        <begin position="27"/>
        <end position="210"/>
    </location>
</feature>
<dbReference type="InterPro" id="IPR044996">
    <property type="entry name" value="COQ10-like"/>
</dbReference>
<dbReference type="PANTHER" id="PTHR12901:SF10">
    <property type="entry name" value="COENZYME Q-BINDING PROTEIN COQ10, MITOCHONDRIAL"/>
    <property type="match status" value="1"/>
</dbReference>
<feature type="region of interest" description="Disordered" evidence="4">
    <location>
        <begin position="115"/>
        <end position="144"/>
    </location>
</feature>
<gene>
    <name evidence="6" type="ORF">K402DRAFT_445866</name>
</gene>
<proteinExistence type="inferred from homology"/>
<evidence type="ECO:0000256" key="3">
    <source>
        <dbReference type="ARBA" id="ARBA00024947"/>
    </source>
</evidence>
<dbReference type="GO" id="GO:0048039">
    <property type="term" value="F:ubiquinone binding"/>
    <property type="evidence" value="ECO:0007669"/>
    <property type="project" value="InterPro"/>
</dbReference>
<evidence type="ECO:0000256" key="2">
    <source>
        <dbReference type="ARBA" id="ARBA00011814"/>
    </source>
</evidence>
<dbReference type="InterPro" id="IPR005031">
    <property type="entry name" value="COQ10_START"/>
</dbReference>
<dbReference type="InterPro" id="IPR023393">
    <property type="entry name" value="START-like_dom_sf"/>
</dbReference>
<dbReference type="OrthoDB" id="292693at2759"/>
<dbReference type="Proteomes" id="UP000800041">
    <property type="component" value="Unassembled WGS sequence"/>
</dbReference>
<name>A0A6G1H3Y4_9PEZI</name>